<proteinExistence type="predicted"/>
<keyword evidence="1" id="KW-0472">Membrane</keyword>
<feature type="transmembrane region" description="Helical" evidence="1">
    <location>
        <begin position="117"/>
        <end position="136"/>
    </location>
</feature>
<organism evidence="2 3">
    <name type="scientific">Bacteroides salyersiae</name>
    <dbReference type="NCBI Taxonomy" id="291644"/>
    <lineage>
        <taxon>Bacteria</taxon>
        <taxon>Pseudomonadati</taxon>
        <taxon>Bacteroidota</taxon>
        <taxon>Bacteroidia</taxon>
        <taxon>Bacteroidales</taxon>
        <taxon>Bacteroidaceae</taxon>
        <taxon>Bacteroides</taxon>
    </lineage>
</organism>
<name>A0A7J4XCV5_9BACE</name>
<protein>
    <submittedName>
        <fullName evidence="2">DUF2569 domain-containing protein</fullName>
    </submittedName>
</protein>
<evidence type="ECO:0000256" key="1">
    <source>
        <dbReference type="SAM" id="Phobius"/>
    </source>
</evidence>
<feature type="transmembrane region" description="Helical" evidence="1">
    <location>
        <begin position="85"/>
        <end position="105"/>
    </location>
</feature>
<dbReference type="Proteomes" id="UP000422221">
    <property type="component" value="Unassembled WGS sequence"/>
</dbReference>
<feature type="transmembrane region" description="Helical" evidence="1">
    <location>
        <begin position="20"/>
        <end position="43"/>
    </location>
</feature>
<dbReference type="AlphaFoldDB" id="A0A7J4XCV5"/>
<keyword evidence="1" id="KW-0812">Transmembrane</keyword>
<dbReference type="EMBL" id="VWMK01000032">
    <property type="protein sequence ID" value="KAA3757591.1"/>
    <property type="molecule type" value="Genomic_DNA"/>
</dbReference>
<accession>A0A7J4XCV5</accession>
<comment type="caution">
    <text evidence="2">The sequence shown here is derived from an EMBL/GenBank/DDBJ whole genome shotgun (WGS) entry which is preliminary data.</text>
</comment>
<dbReference type="RefSeq" id="WP_021937008.1">
    <property type="nucleotide sequence ID" value="NZ_CP083675.1"/>
</dbReference>
<feature type="transmembrane region" description="Helical" evidence="1">
    <location>
        <begin position="49"/>
        <end position="73"/>
    </location>
</feature>
<sequence>MENTSNLIPPTPKQKYVRGWLSFFLFVVGFGSLFSLIMSIVGFSSVDNVGFITCLFSGIDILFSLGLVALAGYTIYAFLYIRPNAVFLGKLYVIIIFISNMLVLLSGEMPDTGWDSLPQVVKALVWSFIWFSYLCVSRQVENLFPKEERMVFKRDKYFAVSLLVIPALLLLIYFISYLGNSTAVVSLSPEKGEYTDGVVAFRAPKGLLCERVDSISDNIYHSFESGDSIWGTVVGVYDTNTTEAYFKECVDSWRDTALDGYDFSVLDMNTGLVDHNVLRMQSIRYITDPRLVWTFAALFSPETGKACIISCFATTPVERTEGVVNEMLQTIRFK</sequence>
<keyword evidence="1" id="KW-1133">Transmembrane helix</keyword>
<reference evidence="2 3" key="1">
    <citation type="journal article" date="2019" name="Nat. Med.">
        <title>A library of human gut bacterial isolates paired with longitudinal multiomics data enables mechanistic microbiome research.</title>
        <authorList>
            <person name="Poyet M."/>
            <person name="Groussin M."/>
            <person name="Gibbons S.M."/>
            <person name="Avila-Pacheco J."/>
            <person name="Jiang X."/>
            <person name="Kearney S.M."/>
            <person name="Perrotta A.R."/>
            <person name="Berdy B."/>
            <person name="Zhao S."/>
            <person name="Lieberman T.D."/>
            <person name="Swanson P.K."/>
            <person name="Smith M."/>
            <person name="Roesemann S."/>
            <person name="Alexander J.E."/>
            <person name="Rich S.A."/>
            <person name="Livny J."/>
            <person name="Vlamakis H."/>
            <person name="Clish C."/>
            <person name="Bullock K."/>
            <person name="Deik A."/>
            <person name="Scott J."/>
            <person name="Pierce K.A."/>
            <person name="Xavier R.J."/>
            <person name="Alm E.J."/>
        </authorList>
    </citation>
    <scope>NUCLEOTIDE SEQUENCE [LARGE SCALE GENOMIC DNA]</scope>
    <source>
        <strain evidence="2 3">BIOML-A10</strain>
    </source>
</reference>
<feature type="transmembrane region" description="Helical" evidence="1">
    <location>
        <begin position="157"/>
        <end position="179"/>
    </location>
</feature>
<gene>
    <name evidence="2" type="ORF">F3F73_22065</name>
</gene>
<evidence type="ECO:0000313" key="3">
    <source>
        <dbReference type="Proteomes" id="UP000422221"/>
    </source>
</evidence>
<evidence type="ECO:0000313" key="2">
    <source>
        <dbReference type="EMBL" id="KAA3757591.1"/>
    </source>
</evidence>